<dbReference type="Pfam" id="PF00037">
    <property type="entry name" value="Fer4"/>
    <property type="match status" value="2"/>
</dbReference>
<protein>
    <submittedName>
        <fullName evidence="2">Cobyrinic acid ac-diamide synthase</fullName>
    </submittedName>
</protein>
<dbReference type="RefSeq" id="WP_013330266.1">
    <property type="nucleotide sequence ID" value="NC_014507.1"/>
</dbReference>
<dbReference type="eggNOG" id="arCOG04073">
    <property type="taxonomic scope" value="Archaea"/>
</dbReference>
<dbReference type="PROSITE" id="PS51379">
    <property type="entry name" value="4FE4S_FER_2"/>
    <property type="match status" value="2"/>
</dbReference>
<dbReference type="GO" id="GO:0016491">
    <property type="term" value="F:oxidoreductase activity"/>
    <property type="evidence" value="ECO:0007669"/>
    <property type="project" value="UniProtKB-ARBA"/>
</dbReference>
<dbReference type="Gene3D" id="3.40.50.300">
    <property type="entry name" value="P-loop containing nucleotide triphosphate hydrolases"/>
    <property type="match status" value="1"/>
</dbReference>
<dbReference type="CDD" id="cd03110">
    <property type="entry name" value="SIMIBI_bact_arch"/>
    <property type="match status" value="1"/>
</dbReference>
<proteinExistence type="predicted"/>
<dbReference type="AlphaFoldDB" id="E1RDA6"/>
<dbReference type="GeneID" id="9744828"/>
<dbReference type="OrthoDB" id="65817at2157"/>
<dbReference type="PANTHER" id="PTHR43534">
    <property type="entry name" value="MIND SUPERFAMILY P-LOOP ATPASE CONTAINING AN INSERTED FERREDOXIN DOMAIN"/>
    <property type="match status" value="1"/>
</dbReference>
<dbReference type="SUPFAM" id="SSF52540">
    <property type="entry name" value="P-loop containing nucleoside triphosphate hydrolases"/>
    <property type="match status" value="1"/>
</dbReference>
<dbReference type="Proteomes" id="UP000006565">
    <property type="component" value="Chromosome"/>
</dbReference>
<dbReference type="InterPro" id="IPR017896">
    <property type="entry name" value="4Fe4S_Fe-S-bd"/>
</dbReference>
<evidence type="ECO:0000313" key="2">
    <source>
        <dbReference type="EMBL" id="ADN37089.1"/>
    </source>
</evidence>
<dbReference type="EMBL" id="CP002117">
    <property type="protein sequence ID" value="ADN37089.1"/>
    <property type="molecule type" value="Genomic_DNA"/>
</dbReference>
<dbReference type="STRING" id="679926.Mpet_2342"/>
<dbReference type="Pfam" id="PF01656">
    <property type="entry name" value="CbiA"/>
    <property type="match status" value="1"/>
</dbReference>
<dbReference type="HOGENOM" id="CLU_067767_1_0_2"/>
<dbReference type="InterPro" id="IPR027417">
    <property type="entry name" value="P-loop_NTPase"/>
</dbReference>
<gene>
    <name evidence="2" type="ordered locus">Mpet_2342</name>
</gene>
<name>E1RDA6_METP4</name>
<evidence type="ECO:0000259" key="1">
    <source>
        <dbReference type="PROSITE" id="PS51379"/>
    </source>
</evidence>
<dbReference type="InterPro" id="IPR017900">
    <property type="entry name" value="4Fe4S_Fe_S_CS"/>
</dbReference>
<keyword evidence="3" id="KW-1185">Reference proteome</keyword>
<sequence length="289" mass="30950">MKKIAVVSGKGGTGKTMVTAGLAGIVKSDLSLADCDVEASNFELLYPGELLSKEDFHGLDISVIDTEKCVQCGACLENCRFGAVEIKEDQYSVRPLLCEGCGVCDYVCPSGAISMKKRLSGEIFCSATEAGPLAHARLEPGSGNSGLLVNEVKKRAARWTNISEVLLIDGPPGTGCPLISTVSGMGAVLAVTEPSISGLSDLSRLVEVCKGFRLRIFVVINRYDLEESVSHEIEEFCRSEELVIVGKIPFDPSVISAIRKNMPVTMLECPASDAIKEIWENLSKELDVS</sequence>
<evidence type="ECO:0000313" key="3">
    <source>
        <dbReference type="Proteomes" id="UP000006565"/>
    </source>
</evidence>
<reference evidence="2 3" key="1">
    <citation type="journal article" date="2010" name="Stand. Genomic Sci.">
        <title>Complete genome sequence of Methanoplanus petrolearius type strain (SEBR 4847).</title>
        <authorList>
            <person name="Brambilla E."/>
            <person name="Djao O.D."/>
            <person name="Daligault H."/>
            <person name="Lapidus A."/>
            <person name="Lucas S."/>
            <person name="Hammon N."/>
            <person name="Nolan M."/>
            <person name="Tice H."/>
            <person name="Cheng J.F."/>
            <person name="Han C."/>
            <person name="Tapia R."/>
            <person name="Goodwin L."/>
            <person name="Pitluck S."/>
            <person name="Liolios K."/>
            <person name="Ivanova N."/>
            <person name="Mavromatis K."/>
            <person name="Mikhailova N."/>
            <person name="Pati A."/>
            <person name="Chen A."/>
            <person name="Palaniappan K."/>
            <person name="Land M."/>
            <person name="Hauser L."/>
            <person name="Chang Y.J."/>
            <person name="Jeffries C.D."/>
            <person name="Rohde M."/>
            <person name="Spring S."/>
            <person name="Sikorski J."/>
            <person name="Goker M."/>
            <person name="Woyke T."/>
            <person name="Bristow J."/>
            <person name="Eisen J.A."/>
            <person name="Markowitz V."/>
            <person name="Hugenholtz P."/>
            <person name="Kyrpides N.C."/>
            <person name="Klenk H.P."/>
        </authorList>
    </citation>
    <scope>NUCLEOTIDE SEQUENCE [LARGE SCALE GENOMIC DNA]</scope>
    <source>
        <strain evidence="3">DSM 11571 / OCM 486 / SEBR 4847</strain>
    </source>
</reference>
<dbReference type="PROSITE" id="PS00198">
    <property type="entry name" value="4FE4S_FER_1"/>
    <property type="match status" value="1"/>
</dbReference>
<organism evidence="2 3">
    <name type="scientific">Methanolacinia petrolearia (strain DSM 11571 / OCM 486 / SEBR 4847)</name>
    <name type="common">Methanoplanus petrolearius</name>
    <dbReference type="NCBI Taxonomy" id="679926"/>
    <lineage>
        <taxon>Archaea</taxon>
        <taxon>Methanobacteriati</taxon>
        <taxon>Methanobacteriota</taxon>
        <taxon>Stenosarchaea group</taxon>
        <taxon>Methanomicrobia</taxon>
        <taxon>Methanomicrobiales</taxon>
        <taxon>Methanomicrobiaceae</taxon>
        <taxon>Methanolacinia</taxon>
    </lineage>
</organism>
<dbReference type="InterPro" id="IPR002586">
    <property type="entry name" value="CobQ/CobB/MinD/ParA_Nub-bd_dom"/>
</dbReference>
<dbReference type="Gene3D" id="3.30.70.20">
    <property type="match status" value="1"/>
</dbReference>
<dbReference type="KEGG" id="mpi:Mpet_2342"/>
<feature type="domain" description="4Fe-4S ferredoxin-type" evidence="1">
    <location>
        <begin position="90"/>
        <end position="118"/>
    </location>
</feature>
<dbReference type="PANTHER" id="PTHR43534:SF1">
    <property type="entry name" value="4FE-4S CLUSTER CONTAINING PARA FAMILY ATPASE PROTEIN"/>
    <property type="match status" value="1"/>
</dbReference>
<feature type="domain" description="4Fe-4S ferredoxin-type" evidence="1">
    <location>
        <begin position="60"/>
        <end position="89"/>
    </location>
</feature>
<accession>E1RDA6</accession>